<name>A0A7R8ZYB9_9CRUS</name>
<dbReference type="EMBL" id="OB679295">
    <property type="protein sequence ID" value="CAD7236469.1"/>
    <property type="molecule type" value="Genomic_DNA"/>
</dbReference>
<organism evidence="1">
    <name type="scientific">Cyprideis torosa</name>
    <dbReference type="NCBI Taxonomy" id="163714"/>
    <lineage>
        <taxon>Eukaryota</taxon>
        <taxon>Metazoa</taxon>
        <taxon>Ecdysozoa</taxon>
        <taxon>Arthropoda</taxon>
        <taxon>Crustacea</taxon>
        <taxon>Oligostraca</taxon>
        <taxon>Ostracoda</taxon>
        <taxon>Podocopa</taxon>
        <taxon>Podocopida</taxon>
        <taxon>Cytherocopina</taxon>
        <taxon>Cytheroidea</taxon>
        <taxon>Cytherideidae</taxon>
        <taxon>Cyprideis</taxon>
    </lineage>
</organism>
<accession>A0A7R8ZYB9</accession>
<proteinExistence type="predicted"/>
<protein>
    <submittedName>
        <fullName evidence="1">Uncharacterized protein</fullName>
    </submittedName>
</protein>
<evidence type="ECO:0000313" key="1">
    <source>
        <dbReference type="EMBL" id="CAD7236469.1"/>
    </source>
</evidence>
<sequence>MYAATIPALTRAGISGIMWMEQEFPATSSKMTSQRKIKKSFV</sequence>
<gene>
    <name evidence="1" type="ORF">CTOB1V02_LOCUS14284</name>
</gene>
<dbReference type="AlphaFoldDB" id="A0A7R8ZYB9"/>
<reference evidence="1" key="1">
    <citation type="submission" date="2020-11" db="EMBL/GenBank/DDBJ databases">
        <authorList>
            <person name="Tran Van P."/>
        </authorList>
    </citation>
    <scope>NUCLEOTIDE SEQUENCE</scope>
</reference>